<sequence>MTDGRRSIVAFAREALNGVLAPLRLLARRVRARGEACGRSGSSRSVDDRYRATFEQVHIGLVHVTADLRWADFNDAFLAITGYGPAALADVSVADLLHPDDREPILASLARLLAGDVGACVSTANVDGLERRVLRADGTIAYVAISATAAVDPASGGRYVIAAVTDVTERHLAVQALKASEERFELAMRGANDGLWDENLLTGEIYYSPRWKTMLGYAPDELPNDLSTYRRLVHPEDRVRALEQVRAVVEQGSDSFICEFRLQAKSGEWRHILSRGFVARGADGRALRMVGTHVDITERNEDQVGLRQAAAVFSNTQESVVITDPDGMIVNANPAFTAITGWQRHEAIGRRMNLLNSGLQDAAFYRGMWEAILETGHWQGEIWNRRRNGEVFPAWLTISTVRDAAGAVTNRVGTFIDIGQLKSSEARLAHLASHDALTDLPNRLMFSEQLARVAEQASITGRQGAVLFFDVDRFKTVNDSLGHAAGDELIVLVAERLRSLLPPDALLARLGGDEFVCLLPEADDRDGIAALAARWGRLLGEEFVLTGGRSLYVSISMGISLFPTDGVSATELLQNADAALYEAKGAGGDTFRFYRSGLTLAAAERLALEVGLRHALERKEFELHYQPIVSVVDGRIHGLEALIRWKHPTQGWIPPARFIPVAEETGLVLPIGEWVLPTACRQLQLWRSQGLGIEMVAVNLSSREFQRGNIVERVAAVLAETGLPASCLELEITEGALLEHGPEAERRFEGLRALGVRLAIDDFGTGYSSLAYLSRLPLDKLKIDRSFIRNLPDDRRSTEIARTIIALARNLGLEVLAEGVETQAQFDELVTLGCDLVQGYLFSRPLPASDLPLLLGSAPFQRDRALAVA</sequence>
<feature type="domain" description="PAC" evidence="2">
    <location>
        <begin position="127"/>
        <end position="179"/>
    </location>
</feature>
<accession>A0AAU7XAV9</accession>
<dbReference type="SUPFAM" id="SSF55785">
    <property type="entry name" value="PYP-like sensor domain (PAS domain)"/>
    <property type="match status" value="3"/>
</dbReference>
<dbReference type="Gene3D" id="3.30.450.20">
    <property type="entry name" value="PAS domain"/>
    <property type="match status" value="3"/>
</dbReference>
<dbReference type="RefSeq" id="WP_407049991.1">
    <property type="nucleotide sequence ID" value="NZ_CP158568.1"/>
</dbReference>
<feature type="domain" description="PAS" evidence="1">
    <location>
        <begin position="305"/>
        <end position="350"/>
    </location>
</feature>
<dbReference type="PROSITE" id="PS50883">
    <property type="entry name" value="EAL"/>
    <property type="match status" value="1"/>
</dbReference>
<evidence type="ECO:0000259" key="3">
    <source>
        <dbReference type="PROSITE" id="PS50883"/>
    </source>
</evidence>
<feature type="domain" description="PAC" evidence="2">
    <location>
        <begin position="378"/>
        <end position="430"/>
    </location>
</feature>
<dbReference type="CDD" id="cd01949">
    <property type="entry name" value="GGDEF"/>
    <property type="match status" value="1"/>
</dbReference>
<dbReference type="Gene3D" id="3.20.20.450">
    <property type="entry name" value="EAL domain"/>
    <property type="match status" value="1"/>
</dbReference>
<dbReference type="InterPro" id="IPR035919">
    <property type="entry name" value="EAL_sf"/>
</dbReference>
<dbReference type="SUPFAM" id="SSF55073">
    <property type="entry name" value="Nucleotide cyclase"/>
    <property type="match status" value="1"/>
</dbReference>
<evidence type="ECO:0000259" key="4">
    <source>
        <dbReference type="PROSITE" id="PS50887"/>
    </source>
</evidence>
<dbReference type="FunFam" id="3.20.20.450:FF:000001">
    <property type="entry name" value="Cyclic di-GMP phosphodiesterase yahA"/>
    <property type="match status" value="1"/>
</dbReference>
<dbReference type="PANTHER" id="PTHR44757:SF2">
    <property type="entry name" value="BIOFILM ARCHITECTURE MAINTENANCE PROTEIN MBAA"/>
    <property type="match status" value="1"/>
</dbReference>
<dbReference type="PROSITE" id="PS50112">
    <property type="entry name" value="PAS"/>
    <property type="match status" value="3"/>
</dbReference>
<feature type="domain" description="PAC" evidence="2">
    <location>
        <begin position="256"/>
        <end position="308"/>
    </location>
</feature>
<dbReference type="Pfam" id="PF00990">
    <property type="entry name" value="GGDEF"/>
    <property type="match status" value="1"/>
</dbReference>
<gene>
    <name evidence="5" type="ORF">ABS361_00915</name>
</gene>
<feature type="domain" description="PAS" evidence="1">
    <location>
        <begin position="46"/>
        <end position="116"/>
    </location>
</feature>
<dbReference type="InterPro" id="IPR043128">
    <property type="entry name" value="Rev_trsase/Diguanyl_cyclase"/>
</dbReference>
<dbReference type="InterPro" id="IPR013767">
    <property type="entry name" value="PAS_fold"/>
</dbReference>
<dbReference type="CDD" id="cd01948">
    <property type="entry name" value="EAL"/>
    <property type="match status" value="1"/>
</dbReference>
<dbReference type="Pfam" id="PF08447">
    <property type="entry name" value="PAS_3"/>
    <property type="match status" value="2"/>
</dbReference>
<reference evidence="5" key="1">
    <citation type="submission" date="2024-06" db="EMBL/GenBank/DDBJ databases">
        <title>Methylostella associata gen. nov., sp. nov., a novel Ancalomicrobiaceae-affiliated facultatively methylotrophic bacteria that feed on methanotrophs of the genus Methylococcus.</title>
        <authorList>
            <person name="Saltykova V."/>
            <person name="Danilova O.V."/>
            <person name="Oshkin I.Y."/>
            <person name="Belova S.E."/>
            <person name="Pimenov N.V."/>
            <person name="Dedysh S.N."/>
        </authorList>
    </citation>
    <scope>NUCLEOTIDE SEQUENCE</scope>
    <source>
        <strain evidence="5">S20</strain>
    </source>
</reference>
<dbReference type="GO" id="GO:0006355">
    <property type="term" value="P:regulation of DNA-templated transcription"/>
    <property type="evidence" value="ECO:0007669"/>
    <property type="project" value="InterPro"/>
</dbReference>
<dbReference type="NCBIfam" id="TIGR00254">
    <property type="entry name" value="GGDEF"/>
    <property type="match status" value="1"/>
</dbReference>
<dbReference type="InterPro" id="IPR001610">
    <property type="entry name" value="PAC"/>
</dbReference>
<evidence type="ECO:0000259" key="2">
    <source>
        <dbReference type="PROSITE" id="PS50113"/>
    </source>
</evidence>
<dbReference type="SUPFAM" id="SSF141868">
    <property type="entry name" value="EAL domain-like"/>
    <property type="match status" value="1"/>
</dbReference>
<dbReference type="CDD" id="cd00130">
    <property type="entry name" value="PAS"/>
    <property type="match status" value="3"/>
</dbReference>
<name>A0AAU7XAV9_9HYPH</name>
<dbReference type="Pfam" id="PF00989">
    <property type="entry name" value="PAS"/>
    <property type="match status" value="1"/>
</dbReference>
<dbReference type="AlphaFoldDB" id="A0AAU7XAV9"/>
<dbReference type="InterPro" id="IPR052155">
    <property type="entry name" value="Biofilm_reg_signaling"/>
</dbReference>
<dbReference type="InterPro" id="IPR000700">
    <property type="entry name" value="PAS-assoc_C"/>
</dbReference>
<evidence type="ECO:0000313" key="5">
    <source>
        <dbReference type="EMBL" id="XBY44899.1"/>
    </source>
</evidence>
<feature type="domain" description="GGDEF" evidence="4">
    <location>
        <begin position="462"/>
        <end position="596"/>
    </location>
</feature>
<dbReference type="PANTHER" id="PTHR44757">
    <property type="entry name" value="DIGUANYLATE CYCLASE DGCP"/>
    <property type="match status" value="1"/>
</dbReference>
<dbReference type="InterPro" id="IPR001633">
    <property type="entry name" value="EAL_dom"/>
</dbReference>
<evidence type="ECO:0000259" key="1">
    <source>
        <dbReference type="PROSITE" id="PS50112"/>
    </source>
</evidence>
<proteinExistence type="predicted"/>
<dbReference type="InterPro" id="IPR000160">
    <property type="entry name" value="GGDEF_dom"/>
</dbReference>
<dbReference type="PROSITE" id="PS50113">
    <property type="entry name" value="PAC"/>
    <property type="match status" value="3"/>
</dbReference>
<dbReference type="InterPro" id="IPR000014">
    <property type="entry name" value="PAS"/>
</dbReference>
<feature type="domain" description="EAL" evidence="3">
    <location>
        <begin position="605"/>
        <end position="859"/>
    </location>
</feature>
<dbReference type="InterPro" id="IPR035965">
    <property type="entry name" value="PAS-like_dom_sf"/>
</dbReference>
<dbReference type="PROSITE" id="PS50887">
    <property type="entry name" value="GGDEF"/>
    <property type="match status" value="1"/>
</dbReference>
<dbReference type="KEGG" id="mflg:ABS361_00915"/>
<dbReference type="SMART" id="SM00267">
    <property type="entry name" value="GGDEF"/>
    <property type="match status" value="1"/>
</dbReference>
<organism evidence="5">
    <name type="scientific">Methyloraptor flagellatus</name>
    <dbReference type="NCBI Taxonomy" id="3162530"/>
    <lineage>
        <taxon>Bacteria</taxon>
        <taxon>Pseudomonadati</taxon>
        <taxon>Pseudomonadota</taxon>
        <taxon>Alphaproteobacteria</taxon>
        <taxon>Hyphomicrobiales</taxon>
        <taxon>Ancalomicrobiaceae</taxon>
        <taxon>Methyloraptor</taxon>
    </lineage>
</organism>
<dbReference type="Pfam" id="PF00563">
    <property type="entry name" value="EAL"/>
    <property type="match status" value="1"/>
</dbReference>
<dbReference type="InterPro" id="IPR013655">
    <property type="entry name" value="PAS_fold_3"/>
</dbReference>
<dbReference type="EMBL" id="CP158568">
    <property type="protein sequence ID" value="XBY44899.1"/>
    <property type="molecule type" value="Genomic_DNA"/>
</dbReference>
<dbReference type="SMART" id="SM00052">
    <property type="entry name" value="EAL"/>
    <property type="match status" value="1"/>
</dbReference>
<dbReference type="InterPro" id="IPR029787">
    <property type="entry name" value="Nucleotide_cyclase"/>
</dbReference>
<feature type="domain" description="PAS" evidence="1">
    <location>
        <begin position="180"/>
        <end position="252"/>
    </location>
</feature>
<dbReference type="Gene3D" id="3.30.70.270">
    <property type="match status" value="1"/>
</dbReference>
<dbReference type="NCBIfam" id="TIGR00229">
    <property type="entry name" value="sensory_box"/>
    <property type="match status" value="3"/>
</dbReference>
<dbReference type="SMART" id="SM00091">
    <property type="entry name" value="PAS"/>
    <property type="match status" value="3"/>
</dbReference>
<dbReference type="SMART" id="SM00086">
    <property type="entry name" value="PAC"/>
    <property type="match status" value="3"/>
</dbReference>
<protein>
    <submittedName>
        <fullName evidence="5">EAL domain-containing protein</fullName>
    </submittedName>
</protein>